<comment type="caution">
    <text evidence="1">The sequence shown here is derived from an EMBL/GenBank/DDBJ whole genome shotgun (WGS) entry which is preliminary data.</text>
</comment>
<reference evidence="1" key="1">
    <citation type="submission" date="2020-02" db="EMBL/GenBank/DDBJ databases">
        <title>Genome sequencing of the panga catfish, Pangasius djambal.</title>
        <authorList>
            <person name="Wen M."/>
            <person name="Zahm M."/>
            <person name="Roques C."/>
            <person name="Cabau C."/>
            <person name="Klopp C."/>
            <person name="Donnadieu C."/>
            <person name="Jouanno E."/>
            <person name="Avarre J.-C."/>
            <person name="Campet M."/>
            <person name="Ha T."/>
            <person name="Dugue R."/>
            <person name="Lampietro C."/>
            <person name="Louis A."/>
            <person name="Herpin A."/>
            <person name="Echchiki A."/>
            <person name="Berthelot C."/>
            <person name="Parey E."/>
            <person name="Roest-Crollius H."/>
            <person name="Braasch I."/>
            <person name="Postlethwait J.H."/>
            <person name="Bobe J."/>
            <person name="Montfort J."/>
            <person name="Bouchez O."/>
            <person name="Begum T."/>
            <person name="Schartl M."/>
            <person name="Gustiano R."/>
            <person name="Guiguen Y."/>
        </authorList>
    </citation>
    <scope>NUCLEOTIDE SEQUENCE</scope>
    <source>
        <strain evidence="1">Pdj_M5554</strain>
    </source>
</reference>
<organism evidence="1 2">
    <name type="scientific">Pangasius djambal</name>
    <dbReference type="NCBI Taxonomy" id="1691987"/>
    <lineage>
        <taxon>Eukaryota</taxon>
        <taxon>Metazoa</taxon>
        <taxon>Chordata</taxon>
        <taxon>Craniata</taxon>
        <taxon>Vertebrata</taxon>
        <taxon>Euteleostomi</taxon>
        <taxon>Actinopterygii</taxon>
        <taxon>Neopterygii</taxon>
        <taxon>Teleostei</taxon>
        <taxon>Ostariophysi</taxon>
        <taxon>Siluriformes</taxon>
        <taxon>Pangasiidae</taxon>
        <taxon>Pangasius</taxon>
    </lineage>
</organism>
<evidence type="ECO:0000313" key="1">
    <source>
        <dbReference type="EMBL" id="MCJ8734442.1"/>
    </source>
</evidence>
<dbReference type="Proteomes" id="UP000830395">
    <property type="component" value="Chromosome 7"/>
</dbReference>
<proteinExistence type="predicted"/>
<protein>
    <submittedName>
        <fullName evidence="1">Uncharacterized protein</fullName>
    </submittedName>
</protein>
<keyword evidence="2" id="KW-1185">Reference proteome</keyword>
<feature type="non-terminal residue" evidence="1">
    <location>
        <position position="1"/>
    </location>
</feature>
<gene>
    <name evidence="1" type="ORF">PDJAM_G00235460</name>
</gene>
<evidence type="ECO:0000313" key="2">
    <source>
        <dbReference type="Proteomes" id="UP000830395"/>
    </source>
</evidence>
<dbReference type="EMBL" id="CM040981">
    <property type="protein sequence ID" value="MCJ8734442.1"/>
    <property type="molecule type" value="Genomic_DNA"/>
</dbReference>
<name>A0ACC5YFM4_9TELE</name>
<accession>A0ACC5YFM4</accession>
<sequence>ISKSRKRFSYELLVFCLCTQKHYLSLTSAFIFARCSVKCKQTACCAGIRGFFFSALYSFTQSYSFLINSQKTSSVLVRSAAGGGVRKRVAHR</sequence>